<dbReference type="eggNOG" id="ENOG502SAMN">
    <property type="taxonomic scope" value="Eukaryota"/>
</dbReference>
<accession>C8V062</accession>
<keyword evidence="8" id="KW-1185">Reference proteome</keyword>
<dbReference type="VEuPathDB" id="FungiDB:AN6468"/>
<reference evidence="8" key="2">
    <citation type="journal article" date="2009" name="Fungal Genet. Biol.">
        <title>The 2008 update of the Aspergillus nidulans genome annotation: a community effort.</title>
        <authorList>
            <person name="Wortman J.R."/>
            <person name="Gilsenan J.M."/>
            <person name="Joardar V."/>
            <person name="Deegan J."/>
            <person name="Clutterbuck J."/>
            <person name="Andersen M.R."/>
            <person name="Archer D."/>
            <person name="Bencina M."/>
            <person name="Braus G."/>
            <person name="Coutinho P."/>
            <person name="von Dohren H."/>
            <person name="Doonan J."/>
            <person name="Driessen A.J."/>
            <person name="Durek P."/>
            <person name="Espeso E."/>
            <person name="Fekete E."/>
            <person name="Flipphi M."/>
            <person name="Estrada C.G."/>
            <person name="Geysens S."/>
            <person name="Goldman G."/>
            <person name="de Groot P.W."/>
            <person name="Hansen K."/>
            <person name="Harris S.D."/>
            <person name="Heinekamp T."/>
            <person name="Helmstaedt K."/>
            <person name="Henrissat B."/>
            <person name="Hofmann G."/>
            <person name="Homan T."/>
            <person name="Horio T."/>
            <person name="Horiuchi H."/>
            <person name="James S."/>
            <person name="Jones M."/>
            <person name="Karaffa L."/>
            <person name="Karanyi Z."/>
            <person name="Kato M."/>
            <person name="Keller N."/>
            <person name="Kelly D.E."/>
            <person name="Kiel J.A."/>
            <person name="Kim J.M."/>
            <person name="van der Klei I.J."/>
            <person name="Klis F.M."/>
            <person name="Kovalchuk A."/>
            <person name="Krasevec N."/>
            <person name="Kubicek C.P."/>
            <person name="Liu B."/>
            <person name="Maccabe A."/>
            <person name="Meyer V."/>
            <person name="Mirabito P."/>
            <person name="Miskei M."/>
            <person name="Mos M."/>
            <person name="Mullins J."/>
            <person name="Nelson D.R."/>
            <person name="Nielsen J."/>
            <person name="Oakley B.R."/>
            <person name="Osmani S.A."/>
            <person name="Pakula T."/>
            <person name="Paszewski A."/>
            <person name="Paulsen I."/>
            <person name="Pilsyk S."/>
            <person name="Pocsi I."/>
            <person name="Punt P.J."/>
            <person name="Ram A.F."/>
            <person name="Ren Q."/>
            <person name="Robellet X."/>
            <person name="Robson G."/>
            <person name="Seiboth B."/>
            <person name="van Solingen P."/>
            <person name="Specht T."/>
            <person name="Sun J."/>
            <person name="Taheri-Talesh N."/>
            <person name="Takeshita N."/>
            <person name="Ussery D."/>
            <person name="vanKuyk P.A."/>
            <person name="Visser H."/>
            <person name="van de Vondervoort P.J."/>
            <person name="de Vries R.P."/>
            <person name="Walton J."/>
            <person name="Xiang X."/>
            <person name="Xiong Y."/>
            <person name="Zeng A.P."/>
            <person name="Brandt B.W."/>
            <person name="Cornell M.J."/>
            <person name="van den Hondel C.A."/>
            <person name="Visser J."/>
            <person name="Oliver S.G."/>
            <person name="Turner G."/>
        </authorList>
    </citation>
    <scope>GENOME REANNOTATION</scope>
    <source>
        <strain evidence="8">FGSC A4 / ATCC 38163 / CBS 112.46 / NRRL 194 / M139</strain>
    </source>
</reference>
<sequence length="559" mass="64088">MSHTVQNIISEDETSYIRQEKLEDRLYVLFGYPIKVQHINGRYVFEAPRKVDMVSYRPHGILLWYRLADPWCPAPGIQDEIAVYSYRTRPYNHSYCSRPYQEIKIISRPSMSDLESGYYRSLRPYLRYDTFASHPEKSNIYVFETTPQHAAYSFTNSDIFESHIANAAKPETRIVSISCQNSLRPLGITEQAMCKLMTHYDIDASFFDLVVSFGDKPRTSDAGHGAMSFKQRDDGAYDIQYLFTYAENDSTRGAASWRIRQVCVFHRYNPSGAGNLWILLHVCPQSKLQRQIEHILSTNPSALLAERSSMHLLVFSTYLSGWRWCIRNLGDEIERTVDIALTLDFSKPKARDHKDGLVQLLKQEYLGDRLVPLSARLRAALCTLRHLEQISSLSHSKGVSRDQQGGYMSGEVARHITELEGHIESVQVLERKVRGISDLLAVAVTVENQAVTIDINNKMLDLNNKLVKLTNKSLDENATVRIVTLVTLIYLPASFVSTLLGMNLFDYGSEGNLEVSHDFWIFFILAVPLTAFTVGSWYWLVRRRRRLRDMKQAVDMEAQ</sequence>
<dbReference type="GO" id="GO:0046873">
    <property type="term" value="F:metal ion transmembrane transporter activity"/>
    <property type="evidence" value="ECO:0007669"/>
    <property type="project" value="InterPro"/>
</dbReference>
<evidence type="ECO:0000259" key="6">
    <source>
        <dbReference type="Pfam" id="PF26616"/>
    </source>
</evidence>
<evidence type="ECO:0000256" key="5">
    <source>
        <dbReference type="SAM" id="Phobius"/>
    </source>
</evidence>
<feature type="transmembrane region" description="Helical" evidence="5">
    <location>
        <begin position="478"/>
        <end position="500"/>
    </location>
</feature>
<evidence type="ECO:0000313" key="8">
    <source>
        <dbReference type="Proteomes" id="UP000000560"/>
    </source>
</evidence>
<dbReference type="OrthoDB" id="5396681at2759"/>
<dbReference type="Pfam" id="PF01544">
    <property type="entry name" value="CorA"/>
    <property type="match status" value="1"/>
</dbReference>
<reference evidence="8" key="1">
    <citation type="journal article" date="2005" name="Nature">
        <title>Sequencing of Aspergillus nidulans and comparative analysis with A. fumigatus and A. oryzae.</title>
        <authorList>
            <person name="Galagan J.E."/>
            <person name="Calvo S.E."/>
            <person name="Cuomo C."/>
            <person name="Ma L.J."/>
            <person name="Wortman J.R."/>
            <person name="Batzoglou S."/>
            <person name="Lee S.I."/>
            <person name="Basturkmen M."/>
            <person name="Spevak C.C."/>
            <person name="Clutterbuck J."/>
            <person name="Kapitonov V."/>
            <person name="Jurka J."/>
            <person name="Scazzocchio C."/>
            <person name="Farman M."/>
            <person name="Butler J."/>
            <person name="Purcell S."/>
            <person name="Harris S."/>
            <person name="Braus G.H."/>
            <person name="Draht O."/>
            <person name="Busch S."/>
            <person name="D'Enfert C."/>
            <person name="Bouchier C."/>
            <person name="Goldman G.H."/>
            <person name="Bell-Pedersen D."/>
            <person name="Griffiths-Jones S."/>
            <person name="Doonan J.H."/>
            <person name="Yu J."/>
            <person name="Vienken K."/>
            <person name="Pain A."/>
            <person name="Freitag M."/>
            <person name="Selker E.U."/>
            <person name="Archer D.B."/>
            <person name="Penalva M.A."/>
            <person name="Oakley B.R."/>
            <person name="Momany M."/>
            <person name="Tanaka T."/>
            <person name="Kumagai T."/>
            <person name="Asai K."/>
            <person name="Machida M."/>
            <person name="Nierman W.C."/>
            <person name="Denning D.W."/>
            <person name="Caddick M."/>
            <person name="Hynes M."/>
            <person name="Paoletti M."/>
            <person name="Fischer R."/>
            <person name="Miller B."/>
            <person name="Dyer P."/>
            <person name="Sachs M.S."/>
            <person name="Osmani S.A."/>
            <person name="Birren B.W."/>
        </authorList>
    </citation>
    <scope>NUCLEOTIDE SEQUENCE [LARGE SCALE GENOMIC DNA]</scope>
    <source>
        <strain evidence="8">FGSC A4 / ATCC 38163 / CBS 112.46 / NRRL 194 / M139</strain>
    </source>
</reference>
<keyword evidence="3 5" id="KW-1133">Transmembrane helix</keyword>
<evidence type="ECO:0000256" key="3">
    <source>
        <dbReference type="ARBA" id="ARBA00022989"/>
    </source>
</evidence>
<dbReference type="InterPro" id="IPR045863">
    <property type="entry name" value="CorA_TM1_TM2"/>
</dbReference>
<name>Q5AZ12_EMENI</name>
<evidence type="ECO:0000256" key="4">
    <source>
        <dbReference type="ARBA" id="ARBA00023136"/>
    </source>
</evidence>
<proteinExistence type="predicted"/>
<dbReference type="InParanoid" id="Q5AZ12"/>
<dbReference type="InterPro" id="IPR058257">
    <property type="entry name" value="CorA-like_dom"/>
</dbReference>
<feature type="domain" description="CorA-like transporter" evidence="6">
    <location>
        <begin position="131"/>
        <end position="337"/>
    </location>
</feature>
<dbReference type="Proteomes" id="UP000000560">
    <property type="component" value="Chromosome I"/>
</dbReference>
<dbReference type="GeneID" id="2871364"/>
<evidence type="ECO:0000313" key="7">
    <source>
        <dbReference type="EMBL" id="CBF69405.1"/>
    </source>
</evidence>
<comment type="subcellular location">
    <subcellularLocation>
        <location evidence="1">Membrane</location>
        <topology evidence="1">Multi-pass membrane protein</topology>
    </subcellularLocation>
</comment>
<dbReference type="Pfam" id="PF26616">
    <property type="entry name" value="CorA-like"/>
    <property type="match status" value="1"/>
</dbReference>
<dbReference type="SUPFAM" id="SSF144083">
    <property type="entry name" value="Magnesium transport protein CorA, transmembrane region"/>
    <property type="match status" value="1"/>
</dbReference>
<dbReference type="AlphaFoldDB" id="Q5AZ12"/>
<feature type="transmembrane region" description="Helical" evidence="5">
    <location>
        <begin position="520"/>
        <end position="541"/>
    </location>
</feature>
<keyword evidence="2 5" id="KW-0812">Transmembrane</keyword>
<protein>
    <recommendedName>
        <fullName evidence="6">CorA-like transporter domain-containing protein</fullName>
    </recommendedName>
</protein>
<gene>
    <name evidence="7" type="ORF">ANIA_06468</name>
</gene>
<dbReference type="InterPro" id="IPR002523">
    <property type="entry name" value="MgTranspt_CorA/ZnTranspt_ZntB"/>
</dbReference>
<evidence type="ECO:0000256" key="1">
    <source>
        <dbReference type="ARBA" id="ARBA00004141"/>
    </source>
</evidence>
<dbReference type="GO" id="GO:0016020">
    <property type="term" value="C:membrane"/>
    <property type="evidence" value="ECO:0007669"/>
    <property type="project" value="UniProtKB-SubCell"/>
</dbReference>
<dbReference type="Gene3D" id="1.20.58.340">
    <property type="entry name" value="Magnesium transport protein CorA, transmembrane region"/>
    <property type="match status" value="1"/>
</dbReference>
<accession>Q5AZ12</accession>
<evidence type="ECO:0000256" key="2">
    <source>
        <dbReference type="ARBA" id="ARBA00022692"/>
    </source>
</evidence>
<dbReference type="EMBL" id="BN001301">
    <property type="protein sequence ID" value="CBF69405.1"/>
    <property type="molecule type" value="Genomic_DNA"/>
</dbReference>
<dbReference type="HOGENOM" id="CLU_029947_2_0_1"/>
<keyword evidence="4 5" id="KW-0472">Membrane</keyword>
<dbReference type="KEGG" id="ani:ANIA_06468"/>
<dbReference type="OMA" id="NWRWCIR"/>
<organism evidence="7 8">
    <name type="scientific">Emericella nidulans (strain FGSC A4 / ATCC 38163 / CBS 112.46 / NRRL 194 / M139)</name>
    <name type="common">Aspergillus nidulans</name>
    <dbReference type="NCBI Taxonomy" id="227321"/>
    <lineage>
        <taxon>Eukaryota</taxon>
        <taxon>Fungi</taxon>
        <taxon>Dikarya</taxon>
        <taxon>Ascomycota</taxon>
        <taxon>Pezizomycotina</taxon>
        <taxon>Eurotiomycetes</taxon>
        <taxon>Eurotiomycetidae</taxon>
        <taxon>Eurotiales</taxon>
        <taxon>Aspergillaceae</taxon>
        <taxon>Aspergillus</taxon>
        <taxon>Aspergillus subgen. Nidulantes</taxon>
    </lineage>
</organism>
<dbReference type="RefSeq" id="XP_664072.1">
    <property type="nucleotide sequence ID" value="XM_658980.1"/>
</dbReference>